<evidence type="ECO:0000313" key="3">
    <source>
        <dbReference type="Proteomes" id="UP001501752"/>
    </source>
</evidence>
<keyword evidence="1" id="KW-1133">Transmembrane helix</keyword>
<gene>
    <name evidence="2" type="ORF">GCM10023235_65970</name>
</gene>
<proteinExistence type="predicted"/>
<accession>A0ABP9ENI3</accession>
<organism evidence="2 3">
    <name type="scientific">Kitasatospora terrestris</name>
    <dbReference type="NCBI Taxonomy" id="258051"/>
    <lineage>
        <taxon>Bacteria</taxon>
        <taxon>Bacillati</taxon>
        <taxon>Actinomycetota</taxon>
        <taxon>Actinomycetes</taxon>
        <taxon>Kitasatosporales</taxon>
        <taxon>Streptomycetaceae</taxon>
        <taxon>Kitasatospora</taxon>
    </lineage>
</organism>
<evidence type="ECO:0000313" key="2">
    <source>
        <dbReference type="EMBL" id="GAA4876940.1"/>
    </source>
</evidence>
<feature type="transmembrane region" description="Helical" evidence="1">
    <location>
        <begin position="43"/>
        <end position="65"/>
    </location>
</feature>
<evidence type="ECO:0000256" key="1">
    <source>
        <dbReference type="SAM" id="Phobius"/>
    </source>
</evidence>
<name>A0ABP9ENI3_9ACTN</name>
<dbReference type="RefSeq" id="WP_345700556.1">
    <property type="nucleotide sequence ID" value="NZ_BAABIS010000001.1"/>
</dbReference>
<dbReference type="EMBL" id="BAABIS010000001">
    <property type="protein sequence ID" value="GAA4876940.1"/>
    <property type="molecule type" value="Genomic_DNA"/>
</dbReference>
<keyword evidence="1" id="KW-0812">Transmembrane</keyword>
<keyword evidence="1" id="KW-0472">Membrane</keyword>
<dbReference type="Proteomes" id="UP001501752">
    <property type="component" value="Unassembled WGS sequence"/>
</dbReference>
<keyword evidence="3" id="KW-1185">Reference proteome</keyword>
<reference evidence="3" key="1">
    <citation type="journal article" date="2019" name="Int. J. Syst. Evol. Microbiol.">
        <title>The Global Catalogue of Microorganisms (GCM) 10K type strain sequencing project: providing services to taxonomists for standard genome sequencing and annotation.</title>
        <authorList>
            <consortium name="The Broad Institute Genomics Platform"/>
            <consortium name="The Broad Institute Genome Sequencing Center for Infectious Disease"/>
            <person name="Wu L."/>
            <person name="Ma J."/>
        </authorList>
    </citation>
    <scope>NUCLEOTIDE SEQUENCE [LARGE SCALE GENOMIC DNA]</scope>
    <source>
        <strain evidence="3">JCM 13006</strain>
    </source>
</reference>
<comment type="caution">
    <text evidence="2">The sequence shown here is derived from an EMBL/GenBank/DDBJ whole genome shotgun (WGS) entry which is preliminary data.</text>
</comment>
<sequence>MDDEFVEVSEDGLPVAACAKLTELRDLAHSAAACWDTGDRPGAFAAVSAAIPVAAAAATALNILLELEQAEIRFAERQRRHRQDGAAAWSAEPSTRP</sequence>
<protein>
    <submittedName>
        <fullName evidence="2">Uncharacterized protein</fullName>
    </submittedName>
</protein>